<dbReference type="STRING" id="402596.SAMN04489844_3217"/>
<name>A0A1H4WAK2_9ACTN</name>
<sequence length="56" mass="6092">MIDVSAIEMVGLLALGLVVLRAAWLVAHPAVHHAALRPAHWATQVDRVLHTAEHRA</sequence>
<dbReference type="AlphaFoldDB" id="A0A1H4WAK2"/>
<evidence type="ECO:0000313" key="1">
    <source>
        <dbReference type="EMBL" id="SEC90120.1"/>
    </source>
</evidence>
<dbReference type="Proteomes" id="UP000198742">
    <property type="component" value="Unassembled WGS sequence"/>
</dbReference>
<dbReference type="EMBL" id="FNRT01000002">
    <property type="protein sequence ID" value="SEC90120.1"/>
    <property type="molecule type" value="Genomic_DNA"/>
</dbReference>
<proteinExistence type="predicted"/>
<accession>A0A1H4WAK2</accession>
<protein>
    <submittedName>
        <fullName evidence="1">Uncharacterized protein</fullName>
    </submittedName>
</protein>
<organism evidence="1 2">
    <name type="scientific">Nocardioides exalbidus</name>
    <dbReference type="NCBI Taxonomy" id="402596"/>
    <lineage>
        <taxon>Bacteria</taxon>
        <taxon>Bacillati</taxon>
        <taxon>Actinomycetota</taxon>
        <taxon>Actinomycetes</taxon>
        <taxon>Propionibacteriales</taxon>
        <taxon>Nocardioidaceae</taxon>
        <taxon>Nocardioides</taxon>
    </lineage>
</organism>
<keyword evidence="2" id="KW-1185">Reference proteome</keyword>
<reference evidence="2" key="1">
    <citation type="submission" date="2016-10" db="EMBL/GenBank/DDBJ databases">
        <authorList>
            <person name="Varghese N."/>
            <person name="Submissions S."/>
        </authorList>
    </citation>
    <scope>NUCLEOTIDE SEQUENCE [LARGE SCALE GENOMIC DNA]</scope>
    <source>
        <strain evidence="2">DSM 22017</strain>
    </source>
</reference>
<dbReference type="RefSeq" id="WP_175539700.1">
    <property type="nucleotide sequence ID" value="NZ_FNRT01000002.1"/>
</dbReference>
<evidence type="ECO:0000313" key="2">
    <source>
        <dbReference type="Proteomes" id="UP000198742"/>
    </source>
</evidence>
<gene>
    <name evidence="1" type="ORF">SAMN04489844_3217</name>
</gene>